<sequence>MATTHYMNGRLKVFCGDITTLEVDAIVNAANSSLMGGGGVDGAIHRAAGGQLKAACRELRRRDWPDGLPAGEVALTEGFALSARYVIHTVGPVYARGEDRSVTLAACYRNALALARRQRMHTLAFPAISTGVYGYPFEAAAEVVLEVMAGELAEGDIEVGLCFFSADDARAFDAVAQRLGHDSTA</sequence>
<dbReference type="SMART" id="SM00506">
    <property type="entry name" value="A1pp"/>
    <property type="match status" value="1"/>
</dbReference>
<dbReference type="PANTHER" id="PTHR11106">
    <property type="entry name" value="GANGLIOSIDE INDUCED DIFFERENTIATION ASSOCIATED PROTEIN 2-RELATED"/>
    <property type="match status" value="1"/>
</dbReference>
<dbReference type="InterPro" id="IPR043472">
    <property type="entry name" value="Macro_dom-like"/>
</dbReference>
<keyword evidence="2" id="KW-0378">Hydrolase</keyword>
<dbReference type="CDD" id="cd02908">
    <property type="entry name" value="Macro_OAADPr_deacetylase"/>
    <property type="match status" value="1"/>
</dbReference>
<evidence type="ECO:0000259" key="1">
    <source>
        <dbReference type="PROSITE" id="PS51154"/>
    </source>
</evidence>
<dbReference type="Proteomes" id="UP001589814">
    <property type="component" value="Unassembled WGS sequence"/>
</dbReference>
<dbReference type="EC" id="3.1.1.106" evidence="2"/>
<dbReference type="Pfam" id="PF01661">
    <property type="entry name" value="Macro"/>
    <property type="match status" value="1"/>
</dbReference>
<dbReference type="PROSITE" id="PS51154">
    <property type="entry name" value="MACRO"/>
    <property type="match status" value="1"/>
</dbReference>
<proteinExistence type="predicted"/>
<name>A0ABV6G1M6_9GAMM</name>
<evidence type="ECO:0000313" key="3">
    <source>
        <dbReference type="Proteomes" id="UP001589814"/>
    </source>
</evidence>
<reference evidence="2 3" key="1">
    <citation type="submission" date="2024-09" db="EMBL/GenBank/DDBJ databases">
        <authorList>
            <person name="Sun Q."/>
            <person name="Mori K."/>
        </authorList>
    </citation>
    <scope>NUCLEOTIDE SEQUENCE [LARGE SCALE GENOMIC DNA]</scope>
    <source>
        <strain evidence="2 3">CCM 7415</strain>
    </source>
</reference>
<dbReference type="InterPro" id="IPR002589">
    <property type="entry name" value="Macro_dom"/>
</dbReference>
<feature type="domain" description="Macro" evidence="1">
    <location>
        <begin position="1"/>
        <end position="180"/>
    </location>
</feature>
<dbReference type="NCBIfam" id="NF001664">
    <property type="entry name" value="PRK00431.1-6"/>
    <property type="match status" value="1"/>
</dbReference>
<dbReference type="SUPFAM" id="SSF52949">
    <property type="entry name" value="Macro domain-like"/>
    <property type="match status" value="1"/>
</dbReference>
<accession>A0ABV6G1M6</accession>
<protein>
    <submittedName>
        <fullName evidence="2">O-acetyl-ADP-ribose deacetylase</fullName>
        <ecNumber evidence="2">3.1.1.106</ecNumber>
    </submittedName>
</protein>
<keyword evidence="3" id="KW-1185">Reference proteome</keyword>
<dbReference type="PANTHER" id="PTHR11106:SF27">
    <property type="entry name" value="MACRO DOMAIN-CONTAINING PROTEIN"/>
    <property type="match status" value="1"/>
</dbReference>
<evidence type="ECO:0000313" key="2">
    <source>
        <dbReference type="EMBL" id="MFC0267388.1"/>
    </source>
</evidence>
<dbReference type="Gene3D" id="3.40.220.10">
    <property type="entry name" value="Leucine Aminopeptidase, subunit E, domain 1"/>
    <property type="match status" value="1"/>
</dbReference>
<organism evidence="2 3">
    <name type="scientific">Kushneria aurantia</name>
    <dbReference type="NCBI Taxonomy" id="504092"/>
    <lineage>
        <taxon>Bacteria</taxon>
        <taxon>Pseudomonadati</taxon>
        <taxon>Pseudomonadota</taxon>
        <taxon>Gammaproteobacteria</taxon>
        <taxon>Oceanospirillales</taxon>
        <taxon>Halomonadaceae</taxon>
        <taxon>Kushneria</taxon>
    </lineage>
</organism>
<gene>
    <name evidence="2" type="ORF">ACFFHW_05155</name>
</gene>
<dbReference type="EMBL" id="JBHLVX010000018">
    <property type="protein sequence ID" value="MFC0267388.1"/>
    <property type="molecule type" value="Genomic_DNA"/>
</dbReference>
<comment type="caution">
    <text evidence="2">The sequence shown here is derived from an EMBL/GenBank/DDBJ whole genome shotgun (WGS) entry which is preliminary data.</text>
</comment>
<dbReference type="RefSeq" id="WP_019952763.1">
    <property type="nucleotide sequence ID" value="NZ_JBHLVX010000018.1"/>
</dbReference>
<dbReference type="GO" id="GO:0061463">
    <property type="term" value="F:O-acetyl-ADP-ribose deacetylase activity"/>
    <property type="evidence" value="ECO:0007669"/>
    <property type="project" value="UniProtKB-EC"/>
</dbReference>